<feature type="transmembrane region" description="Helical" evidence="5">
    <location>
        <begin position="351"/>
        <end position="369"/>
    </location>
</feature>
<dbReference type="InterPro" id="IPR030185">
    <property type="entry name" value="Mae1"/>
</dbReference>
<evidence type="ECO:0000256" key="3">
    <source>
        <dbReference type="ARBA" id="ARBA00022989"/>
    </source>
</evidence>
<dbReference type="InterPro" id="IPR038665">
    <property type="entry name" value="Voltage-dep_anion_channel_sf"/>
</dbReference>
<comment type="caution">
    <text evidence="6">The sequence shown here is derived from an EMBL/GenBank/DDBJ whole genome shotgun (WGS) entry which is preliminary data.</text>
</comment>
<dbReference type="Pfam" id="PF03595">
    <property type="entry name" value="SLAC1"/>
    <property type="match status" value="1"/>
</dbReference>
<keyword evidence="4 5" id="KW-0472">Membrane</keyword>
<feature type="transmembrane region" description="Helical" evidence="5">
    <location>
        <begin position="281"/>
        <end position="303"/>
    </location>
</feature>
<accession>A0ABR2V709</accession>
<dbReference type="InterPro" id="IPR004695">
    <property type="entry name" value="SLAC1/Mae1/Ssu1/TehA"/>
</dbReference>
<dbReference type="Gene3D" id="1.50.10.150">
    <property type="entry name" value="Voltage-dependent anion channel"/>
    <property type="match status" value="1"/>
</dbReference>
<comment type="subcellular location">
    <subcellularLocation>
        <location evidence="1">Membrane</location>
        <topology evidence="1">Multi-pass membrane protein</topology>
    </subcellularLocation>
</comment>
<name>A0ABR2V709_9PEZI</name>
<dbReference type="CDD" id="cd09317">
    <property type="entry name" value="TDT_Mae1_like"/>
    <property type="match status" value="1"/>
</dbReference>
<evidence type="ECO:0000313" key="7">
    <source>
        <dbReference type="Proteomes" id="UP001408356"/>
    </source>
</evidence>
<keyword evidence="7" id="KW-1185">Reference proteome</keyword>
<reference evidence="6 7" key="1">
    <citation type="journal article" date="2024" name="J. Plant Pathol.">
        <title>Sequence and assembly of the genome of Seiridium unicorne, isolate CBS 538.82, causal agent of cypress canker disease.</title>
        <authorList>
            <person name="Scali E."/>
            <person name="Rocca G.D."/>
            <person name="Danti R."/>
            <person name="Garbelotto M."/>
            <person name="Barberini S."/>
            <person name="Baroncelli R."/>
            <person name="Emiliani G."/>
        </authorList>
    </citation>
    <scope>NUCLEOTIDE SEQUENCE [LARGE SCALE GENOMIC DNA]</scope>
    <source>
        <strain evidence="6 7">BM-138-508</strain>
    </source>
</reference>
<evidence type="ECO:0000256" key="1">
    <source>
        <dbReference type="ARBA" id="ARBA00004141"/>
    </source>
</evidence>
<feature type="transmembrane region" description="Helical" evidence="5">
    <location>
        <begin position="102"/>
        <end position="119"/>
    </location>
</feature>
<feature type="transmembrane region" description="Helical" evidence="5">
    <location>
        <begin position="170"/>
        <end position="188"/>
    </location>
</feature>
<feature type="transmembrane region" description="Helical" evidence="5">
    <location>
        <begin position="200"/>
        <end position="219"/>
    </location>
</feature>
<organism evidence="6 7">
    <name type="scientific">Seiridium unicorne</name>
    <dbReference type="NCBI Taxonomy" id="138068"/>
    <lineage>
        <taxon>Eukaryota</taxon>
        <taxon>Fungi</taxon>
        <taxon>Dikarya</taxon>
        <taxon>Ascomycota</taxon>
        <taxon>Pezizomycotina</taxon>
        <taxon>Sordariomycetes</taxon>
        <taxon>Xylariomycetidae</taxon>
        <taxon>Amphisphaeriales</taxon>
        <taxon>Sporocadaceae</taxon>
        <taxon>Seiridium</taxon>
    </lineage>
</organism>
<protein>
    <submittedName>
        <fullName evidence="6">Malic acid transport protein</fullName>
    </submittedName>
</protein>
<gene>
    <name evidence="6" type="ORF">SUNI508_00504</name>
</gene>
<dbReference type="PANTHER" id="PTHR31162">
    <property type="entry name" value="MALIC ACID TRANSPORT PROTEIN-RELATED"/>
    <property type="match status" value="1"/>
</dbReference>
<feature type="transmembrane region" description="Helical" evidence="5">
    <location>
        <begin position="240"/>
        <end position="261"/>
    </location>
</feature>
<evidence type="ECO:0000256" key="2">
    <source>
        <dbReference type="ARBA" id="ARBA00022692"/>
    </source>
</evidence>
<keyword evidence="2 5" id="KW-0812">Transmembrane</keyword>
<evidence type="ECO:0000256" key="5">
    <source>
        <dbReference type="SAM" id="Phobius"/>
    </source>
</evidence>
<feature type="transmembrane region" description="Helical" evidence="5">
    <location>
        <begin position="324"/>
        <end position="345"/>
    </location>
</feature>
<proteinExistence type="predicted"/>
<feature type="transmembrane region" description="Helical" evidence="5">
    <location>
        <begin position="139"/>
        <end position="158"/>
    </location>
</feature>
<sequence>MAGKEEHNGHTDGRDDEQRTQVGFRERIEHFTWANFTCTQSTGAIAILLSETPHQFNGLQTAGVVVFILNLVLFVLFCAAMMTRFVLHPYTIKKSLTTTPEAFFIGPFFLSIATIIIGMERFGVPHAGPWLIVAIRVLFWMYAACTLIYSTLIPIVIFHRRLDVFKINPAIFLTAFNTMLTGTIAASIAEMQPPVQRLPIIVAGIAFQGLGWILSLIYLPWYIGSMWVSGMGEPDQRPGLFMPVGSAGYTIVSLIGCSQYLPQGYSYFATHPTAVEVLQVVADWVGIFLWLFTFWLFAIALVANLPVMFPYKEGRFQVQMGFKLSWWGIIFPNVGFTIATGFIGNVLGSNAIQWVCTIMTILLFAFWLMDLTLHLKAIITGRIMWPGKDEDATK</sequence>
<evidence type="ECO:0000256" key="4">
    <source>
        <dbReference type="ARBA" id="ARBA00023136"/>
    </source>
</evidence>
<keyword evidence="3 5" id="KW-1133">Transmembrane helix</keyword>
<dbReference type="EMBL" id="JARVKF010000112">
    <property type="protein sequence ID" value="KAK9422641.1"/>
    <property type="molecule type" value="Genomic_DNA"/>
</dbReference>
<dbReference type="PANTHER" id="PTHR31162:SF0">
    <property type="entry name" value="MALIC ACID TRANSPORT PROTEIN"/>
    <property type="match status" value="1"/>
</dbReference>
<evidence type="ECO:0000313" key="6">
    <source>
        <dbReference type="EMBL" id="KAK9422641.1"/>
    </source>
</evidence>
<feature type="transmembrane region" description="Helical" evidence="5">
    <location>
        <begin position="59"/>
        <end position="81"/>
    </location>
</feature>
<dbReference type="Proteomes" id="UP001408356">
    <property type="component" value="Unassembled WGS sequence"/>
</dbReference>